<evidence type="ECO:0000313" key="1">
    <source>
        <dbReference type="EMBL" id="MEE1943696.1"/>
    </source>
</evidence>
<reference evidence="1 2" key="1">
    <citation type="submission" date="2024-01" db="EMBL/GenBank/DDBJ databases">
        <title>Pedobacter sp. nov., isolated from fresh soil.</title>
        <authorList>
            <person name="Le N.T.T."/>
        </authorList>
    </citation>
    <scope>NUCLEOTIDE SEQUENCE [LARGE SCALE GENOMIC DNA]</scope>
    <source>
        <strain evidence="1 2">KR3-3</strain>
    </source>
</reference>
<gene>
    <name evidence="1" type="ORF">VRU48_01165</name>
</gene>
<keyword evidence="2" id="KW-1185">Reference proteome</keyword>
<organism evidence="1 2">
    <name type="scientific">Pedobacter albus</name>
    <dbReference type="NCBI Taxonomy" id="3113905"/>
    <lineage>
        <taxon>Bacteria</taxon>
        <taxon>Pseudomonadati</taxon>
        <taxon>Bacteroidota</taxon>
        <taxon>Sphingobacteriia</taxon>
        <taxon>Sphingobacteriales</taxon>
        <taxon>Sphingobacteriaceae</taxon>
        <taxon>Pedobacter</taxon>
    </lineage>
</organism>
<proteinExistence type="predicted"/>
<protein>
    <submittedName>
        <fullName evidence="1">Uncharacterized protein</fullName>
    </submittedName>
</protein>
<name>A0ABU7I2L3_9SPHI</name>
<dbReference type="RefSeq" id="WP_330106100.1">
    <property type="nucleotide sequence ID" value="NZ_JAZDQT010000001.1"/>
</dbReference>
<evidence type="ECO:0000313" key="2">
    <source>
        <dbReference type="Proteomes" id="UP001336835"/>
    </source>
</evidence>
<comment type="caution">
    <text evidence="1">The sequence shown here is derived from an EMBL/GenBank/DDBJ whole genome shotgun (WGS) entry which is preliminary data.</text>
</comment>
<dbReference type="EMBL" id="JAZDQT010000001">
    <property type="protein sequence ID" value="MEE1943696.1"/>
    <property type="molecule type" value="Genomic_DNA"/>
</dbReference>
<accession>A0ABU7I2L3</accession>
<dbReference type="Proteomes" id="UP001336835">
    <property type="component" value="Unassembled WGS sequence"/>
</dbReference>
<sequence length="231" mass="26194">MKNLILSSLVLGASLFSFTLIDGIQKEAKLIDDSKLIYHVNEKNELHGAYSVQNTKDNVTIRGSYTDNKRTGNWYCFNSDKSLFLRYNYDQKKILFIDTVAIKKAEIVIVDKNPEAVKNASISVPVCPLDQYVSFLKKEISDVFPQPHMQYATPTNLEIVAKVDANGQAKYQVNYIFDKIKRSISVSGKSKAFVIDWVPAMYEGKGVASEFKVATEISFSNNDGHRRFNWN</sequence>